<dbReference type="InterPro" id="IPR003593">
    <property type="entry name" value="AAA+_ATPase"/>
</dbReference>
<comment type="similarity">
    <text evidence="2">Belongs to the ABC transporter superfamily.</text>
</comment>
<dbReference type="OrthoDB" id="9802264at2"/>
<evidence type="ECO:0000259" key="6">
    <source>
        <dbReference type="PROSITE" id="PS50893"/>
    </source>
</evidence>
<evidence type="ECO:0000256" key="1">
    <source>
        <dbReference type="ARBA" id="ARBA00004417"/>
    </source>
</evidence>
<evidence type="ECO:0000256" key="4">
    <source>
        <dbReference type="ARBA" id="ARBA00022741"/>
    </source>
</evidence>
<dbReference type="SMART" id="SM00382">
    <property type="entry name" value="AAA"/>
    <property type="match status" value="1"/>
</dbReference>
<evidence type="ECO:0000256" key="5">
    <source>
        <dbReference type="ARBA" id="ARBA00022840"/>
    </source>
</evidence>
<proteinExistence type="inferred from homology"/>
<dbReference type="GO" id="GO:0005524">
    <property type="term" value="F:ATP binding"/>
    <property type="evidence" value="ECO:0007669"/>
    <property type="project" value="UniProtKB-KW"/>
</dbReference>
<dbReference type="GO" id="GO:0016887">
    <property type="term" value="F:ATP hydrolysis activity"/>
    <property type="evidence" value="ECO:0007669"/>
    <property type="project" value="InterPro"/>
</dbReference>
<dbReference type="GO" id="GO:0015833">
    <property type="term" value="P:peptide transport"/>
    <property type="evidence" value="ECO:0007669"/>
    <property type="project" value="InterPro"/>
</dbReference>
<dbReference type="PANTHER" id="PTHR43776:SF7">
    <property type="entry name" value="D,D-DIPEPTIDE TRANSPORT ATP-BINDING PROTEIN DDPF-RELATED"/>
    <property type="match status" value="1"/>
</dbReference>
<dbReference type="RefSeq" id="WP_158274046.1">
    <property type="nucleotide sequence ID" value="NZ_BMEZ01000010.1"/>
</dbReference>
<evidence type="ECO:0000256" key="2">
    <source>
        <dbReference type="ARBA" id="ARBA00005417"/>
    </source>
</evidence>
<sequence>MTLLSVQDLVKHFPVSGSSKLVKALNGVTFEIERGETFSLVGESGSGKTTVGRAVVGLIEATSGAIVFDGKPMSWKRNIRSPELRGRIQFVFQEPGESFNPREPVAAAMIEPLKYLGMNRSDRDRRLAEVLELIRMPMATAMKLPDDLSPGMLQRAAVGRAIITRPDLVVLDEPTSALDPTARAEIVDLLISVQKKMETAYLFISHDLSTVRFLTDRICVMYLGSVMETGPAEKVFLDPRHPYSVGLMASVLLPHPSLKTPERMKLEGEIPSPLDLPPGCPLASRCPLVEPACRERMPLPEYPQPKHLVHCINHHKLERADVVSDRFETFHTLSDRILRQGLPERVA</sequence>
<dbReference type="NCBIfam" id="TIGR01727">
    <property type="entry name" value="oligo_HPY"/>
    <property type="match status" value="1"/>
</dbReference>
<name>A0A2T6ATS8_9RHOB</name>
<dbReference type="InterPro" id="IPR017871">
    <property type="entry name" value="ABC_transporter-like_CS"/>
</dbReference>
<dbReference type="EMBL" id="QBKN01000013">
    <property type="protein sequence ID" value="PTX47228.1"/>
    <property type="molecule type" value="Genomic_DNA"/>
</dbReference>
<evidence type="ECO:0000313" key="7">
    <source>
        <dbReference type="EMBL" id="PTX47228.1"/>
    </source>
</evidence>
<dbReference type="Pfam" id="PF00005">
    <property type="entry name" value="ABC_tran"/>
    <property type="match status" value="1"/>
</dbReference>
<dbReference type="PROSITE" id="PS00211">
    <property type="entry name" value="ABC_TRANSPORTER_1"/>
    <property type="match status" value="1"/>
</dbReference>
<dbReference type="SUPFAM" id="SSF52540">
    <property type="entry name" value="P-loop containing nucleoside triphosphate hydrolases"/>
    <property type="match status" value="1"/>
</dbReference>
<gene>
    <name evidence="7" type="ORF">C8N44_113114</name>
</gene>
<dbReference type="Proteomes" id="UP000244069">
    <property type="component" value="Unassembled WGS sequence"/>
</dbReference>
<dbReference type="InterPro" id="IPR013563">
    <property type="entry name" value="Oligopep_ABC_C"/>
</dbReference>
<keyword evidence="3" id="KW-0813">Transport</keyword>
<keyword evidence="8" id="KW-1185">Reference proteome</keyword>
<organism evidence="7 8">
    <name type="scientific">Allosediminivita pacifica</name>
    <dbReference type="NCBI Taxonomy" id="1267769"/>
    <lineage>
        <taxon>Bacteria</taxon>
        <taxon>Pseudomonadati</taxon>
        <taxon>Pseudomonadota</taxon>
        <taxon>Alphaproteobacteria</taxon>
        <taxon>Rhodobacterales</taxon>
        <taxon>Paracoccaceae</taxon>
        <taxon>Allosediminivita</taxon>
    </lineage>
</organism>
<dbReference type="InterPro" id="IPR027417">
    <property type="entry name" value="P-loop_NTPase"/>
</dbReference>
<dbReference type="PANTHER" id="PTHR43776">
    <property type="entry name" value="TRANSPORT ATP-BINDING PROTEIN"/>
    <property type="match status" value="1"/>
</dbReference>
<dbReference type="GO" id="GO:0055085">
    <property type="term" value="P:transmembrane transport"/>
    <property type="evidence" value="ECO:0007669"/>
    <property type="project" value="UniProtKB-ARBA"/>
</dbReference>
<dbReference type="Gene3D" id="3.40.50.300">
    <property type="entry name" value="P-loop containing nucleotide triphosphate hydrolases"/>
    <property type="match status" value="1"/>
</dbReference>
<dbReference type="InterPro" id="IPR003439">
    <property type="entry name" value="ABC_transporter-like_ATP-bd"/>
</dbReference>
<feature type="domain" description="ABC transporter" evidence="6">
    <location>
        <begin position="4"/>
        <end position="248"/>
    </location>
</feature>
<dbReference type="AlphaFoldDB" id="A0A2T6ATS8"/>
<evidence type="ECO:0000313" key="8">
    <source>
        <dbReference type="Proteomes" id="UP000244069"/>
    </source>
</evidence>
<comment type="caution">
    <text evidence="7">The sequence shown here is derived from an EMBL/GenBank/DDBJ whole genome shotgun (WGS) entry which is preliminary data.</text>
</comment>
<keyword evidence="5 7" id="KW-0067">ATP-binding</keyword>
<evidence type="ECO:0000256" key="3">
    <source>
        <dbReference type="ARBA" id="ARBA00022448"/>
    </source>
</evidence>
<dbReference type="PROSITE" id="PS50893">
    <property type="entry name" value="ABC_TRANSPORTER_2"/>
    <property type="match status" value="1"/>
</dbReference>
<accession>A0A2T6ATS8</accession>
<dbReference type="CDD" id="cd03257">
    <property type="entry name" value="ABC_NikE_OppD_transporters"/>
    <property type="match status" value="1"/>
</dbReference>
<keyword evidence="4" id="KW-0547">Nucleotide-binding</keyword>
<protein>
    <submittedName>
        <fullName evidence="7">Peptide/nickel transport system ATP-binding protein</fullName>
    </submittedName>
</protein>
<reference evidence="7 8" key="1">
    <citation type="submission" date="2018-04" db="EMBL/GenBank/DDBJ databases">
        <title>Genomic Encyclopedia of Archaeal and Bacterial Type Strains, Phase II (KMG-II): from individual species to whole genera.</title>
        <authorList>
            <person name="Goeker M."/>
        </authorList>
    </citation>
    <scope>NUCLEOTIDE SEQUENCE [LARGE SCALE GENOMIC DNA]</scope>
    <source>
        <strain evidence="7 8">DSM 29329</strain>
    </source>
</reference>
<comment type="subcellular location">
    <subcellularLocation>
        <location evidence="1">Cell inner membrane</location>
        <topology evidence="1">Peripheral membrane protein</topology>
    </subcellularLocation>
</comment>
<dbReference type="Pfam" id="PF08352">
    <property type="entry name" value="oligo_HPY"/>
    <property type="match status" value="1"/>
</dbReference>
<dbReference type="GO" id="GO:0005886">
    <property type="term" value="C:plasma membrane"/>
    <property type="evidence" value="ECO:0007669"/>
    <property type="project" value="UniProtKB-SubCell"/>
</dbReference>
<dbReference type="InterPro" id="IPR050319">
    <property type="entry name" value="ABC_transp_ATP-bind"/>
</dbReference>